<evidence type="ECO:0000313" key="1">
    <source>
        <dbReference type="EMBL" id="CAI6357299.1"/>
    </source>
</evidence>
<reference evidence="1 2" key="1">
    <citation type="submission" date="2023-01" db="EMBL/GenBank/DDBJ databases">
        <authorList>
            <person name="Whitehead M."/>
        </authorList>
    </citation>
    <scope>NUCLEOTIDE SEQUENCE [LARGE SCALE GENOMIC DNA]</scope>
</reference>
<dbReference type="AlphaFoldDB" id="A0AAV0WMW2"/>
<keyword evidence="2" id="KW-1185">Reference proteome</keyword>
<gene>
    <name evidence="1" type="ORF">MEUPH1_LOCUS12937</name>
</gene>
<accession>A0AAV0WMW2</accession>
<organism evidence="1 2">
    <name type="scientific">Macrosiphum euphorbiae</name>
    <name type="common">potato aphid</name>
    <dbReference type="NCBI Taxonomy" id="13131"/>
    <lineage>
        <taxon>Eukaryota</taxon>
        <taxon>Metazoa</taxon>
        <taxon>Ecdysozoa</taxon>
        <taxon>Arthropoda</taxon>
        <taxon>Hexapoda</taxon>
        <taxon>Insecta</taxon>
        <taxon>Pterygota</taxon>
        <taxon>Neoptera</taxon>
        <taxon>Paraneoptera</taxon>
        <taxon>Hemiptera</taxon>
        <taxon>Sternorrhyncha</taxon>
        <taxon>Aphidomorpha</taxon>
        <taxon>Aphidoidea</taxon>
        <taxon>Aphididae</taxon>
        <taxon>Macrosiphini</taxon>
        <taxon>Macrosiphum</taxon>
    </lineage>
</organism>
<sequence>MLLNAFRMSRLMATQNFSDGKLMAARMLQFQDGVIRGYCFPEAVLVGRQATSGRNVFLQPCHKHRLEHLTDEI</sequence>
<comment type="caution">
    <text evidence="1">The sequence shown here is derived from an EMBL/GenBank/DDBJ whole genome shotgun (WGS) entry which is preliminary data.</text>
</comment>
<dbReference type="Proteomes" id="UP001160148">
    <property type="component" value="Unassembled WGS sequence"/>
</dbReference>
<name>A0AAV0WMW2_9HEMI</name>
<dbReference type="EMBL" id="CARXXK010000002">
    <property type="protein sequence ID" value="CAI6357299.1"/>
    <property type="molecule type" value="Genomic_DNA"/>
</dbReference>
<proteinExistence type="predicted"/>
<protein>
    <submittedName>
        <fullName evidence="1">Uncharacterized protein</fullName>
    </submittedName>
</protein>
<evidence type="ECO:0000313" key="2">
    <source>
        <dbReference type="Proteomes" id="UP001160148"/>
    </source>
</evidence>